<evidence type="ECO:0000313" key="10">
    <source>
        <dbReference type="EMBL" id="SFP34098.1"/>
    </source>
</evidence>
<keyword evidence="6 8" id="KW-1133">Transmembrane helix</keyword>
<dbReference type="Proteomes" id="UP000182624">
    <property type="component" value="Unassembled WGS sequence"/>
</dbReference>
<dbReference type="EMBL" id="FOXO01000001">
    <property type="protein sequence ID" value="SFP34098.1"/>
    <property type="molecule type" value="Genomic_DNA"/>
</dbReference>
<dbReference type="PANTHER" id="PTHR48090">
    <property type="entry name" value="UNDECAPRENYL-PHOSPHATE 4-DEOXY-4-FORMAMIDO-L-ARABINOSE TRANSFERASE-RELATED"/>
    <property type="match status" value="1"/>
</dbReference>
<dbReference type="SUPFAM" id="SSF53448">
    <property type="entry name" value="Nucleotide-diphospho-sugar transferases"/>
    <property type="match status" value="1"/>
</dbReference>
<evidence type="ECO:0000256" key="8">
    <source>
        <dbReference type="SAM" id="Phobius"/>
    </source>
</evidence>
<feature type="domain" description="Glycosyltransferase 2-like" evidence="9">
    <location>
        <begin position="7"/>
        <end position="166"/>
    </location>
</feature>
<proteinExistence type="predicted"/>
<keyword evidence="1" id="KW-1003">Cell membrane</keyword>
<dbReference type="GO" id="GO:0009103">
    <property type="term" value="P:lipopolysaccharide biosynthetic process"/>
    <property type="evidence" value="ECO:0007669"/>
    <property type="project" value="UniProtKB-KW"/>
</dbReference>
<feature type="transmembrane region" description="Helical" evidence="8">
    <location>
        <begin position="265"/>
        <end position="290"/>
    </location>
</feature>
<name>A0A1I5PJ10_9FIRM</name>
<evidence type="ECO:0000313" key="11">
    <source>
        <dbReference type="Proteomes" id="UP000182624"/>
    </source>
</evidence>
<evidence type="ECO:0000256" key="7">
    <source>
        <dbReference type="ARBA" id="ARBA00023136"/>
    </source>
</evidence>
<evidence type="ECO:0000256" key="2">
    <source>
        <dbReference type="ARBA" id="ARBA00022676"/>
    </source>
</evidence>
<keyword evidence="7 8" id="KW-0472">Membrane</keyword>
<keyword evidence="4 8" id="KW-0812">Transmembrane</keyword>
<evidence type="ECO:0000259" key="9">
    <source>
        <dbReference type="Pfam" id="PF00535"/>
    </source>
</evidence>
<dbReference type="Pfam" id="PF00535">
    <property type="entry name" value="Glycos_transf_2"/>
    <property type="match status" value="1"/>
</dbReference>
<evidence type="ECO:0000256" key="3">
    <source>
        <dbReference type="ARBA" id="ARBA00022679"/>
    </source>
</evidence>
<feature type="transmembrane region" description="Helical" evidence="8">
    <location>
        <begin position="232"/>
        <end position="253"/>
    </location>
</feature>
<evidence type="ECO:0000256" key="5">
    <source>
        <dbReference type="ARBA" id="ARBA00022985"/>
    </source>
</evidence>
<dbReference type="OrthoDB" id="9807778at2"/>
<dbReference type="InterPro" id="IPR050256">
    <property type="entry name" value="Glycosyltransferase_2"/>
</dbReference>
<evidence type="ECO:0000256" key="1">
    <source>
        <dbReference type="ARBA" id="ARBA00022475"/>
    </source>
</evidence>
<dbReference type="GO" id="GO:0099621">
    <property type="term" value="F:undecaprenyl-phosphate 4-deoxy-4-formamido-L-arabinose transferase activity"/>
    <property type="evidence" value="ECO:0007669"/>
    <property type="project" value="TreeGrafter"/>
</dbReference>
<evidence type="ECO:0000256" key="6">
    <source>
        <dbReference type="ARBA" id="ARBA00022989"/>
    </source>
</evidence>
<gene>
    <name evidence="10" type="ORF">SAMN04487928_10128</name>
</gene>
<dbReference type="Gene3D" id="3.90.550.10">
    <property type="entry name" value="Spore Coat Polysaccharide Biosynthesis Protein SpsA, Chain A"/>
    <property type="match status" value="1"/>
</dbReference>
<evidence type="ECO:0000256" key="4">
    <source>
        <dbReference type="ARBA" id="ARBA00022692"/>
    </source>
</evidence>
<dbReference type="InterPro" id="IPR001173">
    <property type="entry name" value="Glyco_trans_2-like"/>
</dbReference>
<keyword evidence="3 10" id="KW-0808">Transferase</keyword>
<keyword evidence="11" id="KW-1185">Reference proteome</keyword>
<organism evidence="10 11">
    <name type="scientific">Butyrivibrio proteoclasticus</name>
    <dbReference type="NCBI Taxonomy" id="43305"/>
    <lineage>
        <taxon>Bacteria</taxon>
        <taxon>Bacillati</taxon>
        <taxon>Bacillota</taxon>
        <taxon>Clostridia</taxon>
        <taxon>Lachnospirales</taxon>
        <taxon>Lachnospiraceae</taxon>
        <taxon>Butyrivibrio</taxon>
    </lineage>
</organism>
<accession>A0A1I5PJ10</accession>
<dbReference type="InterPro" id="IPR029044">
    <property type="entry name" value="Nucleotide-diphossugar_trans"/>
</dbReference>
<dbReference type="PANTHER" id="PTHR48090:SF3">
    <property type="entry name" value="UNDECAPRENYL-PHOSPHATE 4-DEOXY-4-FORMAMIDO-L-ARABINOSE TRANSFERASE"/>
    <property type="match status" value="1"/>
</dbReference>
<dbReference type="RefSeq" id="WP_074882697.1">
    <property type="nucleotide sequence ID" value="NZ_FOXO01000001.1"/>
</dbReference>
<keyword evidence="5" id="KW-0448">Lipopolysaccharide biosynthesis</keyword>
<reference evidence="11" key="1">
    <citation type="submission" date="2016-10" db="EMBL/GenBank/DDBJ databases">
        <authorList>
            <person name="Varghese N."/>
            <person name="Submissions S."/>
        </authorList>
    </citation>
    <scope>NUCLEOTIDE SEQUENCE [LARGE SCALE GENOMIC DNA]</scope>
    <source>
        <strain evidence="11">P18</strain>
    </source>
</reference>
<keyword evidence="2" id="KW-0328">Glycosyltransferase</keyword>
<dbReference type="AlphaFoldDB" id="A0A1I5PJ10"/>
<sequence length="314" mass="35156">MKKKTVSFVIPCYRSEKTLESVINEIDETMAGMQYDYEIILVNDGSPDNTWGKIREIAGKRTDGRVFGITFAKNFGQHAALMAGLKQTKGDFVICLDDDGQTPANEVGKLLAALEGDSDAVYARYGHKQHNLFRNFGTAMNEWMASVMLGKPKDLFVSSYFGVRRFVVDEMVKYDSSYPYVIGLVLRSTKNIVNVDVNHRKREVGTSGYTFAKLLGLWINGFTAFSIKPLRIATLSGSIFAFLGFLYGIYTIIKKFVNPNVPVGFSAMMSAIIFIGGMVMLMLGMIGEYLGRVYISQNKNPQYVIRETTECEEE</sequence>
<dbReference type="CDD" id="cd04187">
    <property type="entry name" value="DPM1_like_bac"/>
    <property type="match status" value="1"/>
</dbReference>
<dbReference type="GO" id="GO:0005886">
    <property type="term" value="C:plasma membrane"/>
    <property type="evidence" value="ECO:0007669"/>
    <property type="project" value="TreeGrafter"/>
</dbReference>
<protein>
    <submittedName>
        <fullName evidence="10">Undecaprenyl-phosphate 4-deoxy-4-formamido-L-arabinose transferase</fullName>
    </submittedName>
</protein>